<keyword evidence="1" id="KW-0732">Signal</keyword>
<feature type="chain" id="PRO_5021276549" evidence="1">
    <location>
        <begin position="22"/>
        <end position="105"/>
    </location>
</feature>
<organism evidence="2 3">
    <name type="scientific">Sus scrofa</name>
    <name type="common">Pig</name>
    <dbReference type="NCBI Taxonomy" id="9823"/>
    <lineage>
        <taxon>Eukaryota</taxon>
        <taxon>Metazoa</taxon>
        <taxon>Chordata</taxon>
        <taxon>Craniata</taxon>
        <taxon>Vertebrata</taxon>
        <taxon>Euteleostomi</taxon>
        <taxon>Mammalia</taxon>
        <taxon>Eutheria</taxon>
        <taxon>Laurasiatheria</taxon>
        <taxon>Artiodactyla</taxon>
        <taxon>Suina</taxon>
        <taxon>Suidae</taxon>
        <taxon>Sus</taxon>
    </lineage>
</organism>
<feature type="signal peptide" evidence="1">
    <location>
        <begin position="1"/>
        <end position="21"/>
    </location>
</feature>
<name>A0A4X1TZM1_PIG</name>
<dbReference type="InterPro" id="IPR044925">
    <property type="entry name" value="His-Me_finger_sf"/>
</dbReference>
<evidence type="ECO:0000313" key="3">
    <source>
        <dbReference type="Proteomes" id="UP000314985"/>
    </source>
</evidence>
<dbReference type="Proteomes" id="UP000314985">
    <property type="component" value="Unassembled WGS sequence"/>
</dbReference>
<evidence type="ECO:0000313" key="2">
    <source>
        <dbReference type="Ensembl" id="ENSSSCP00070020838.1"/>
    </source>
</evidence>
<dbReference type="InterPro" id="IPR039015">
    <property type="entry name" value="ENDOD1"/>
</dbReference>
<dbReference type="Ensembl" id="ENSSSCT00070025146.1">
    <property type="protein sequence ID" value="ENSSSCP00070020838.1"/>
    <property type="gene ID" value="ENSSSCG00070012884.1"/>
</dbReference>
<dbReference type="AlphaFoldDB" id="A0A4X1TZM1"/>
<reference evidence="3" key="1">
    <citation type="submission" date="2017-08" db="EMBL/GenBank/DDBJ databases">
        <title>USMARCv1.0.</title>
        <authorList>
            <person name="Hannum G.I."/>
            <person name="Koren S."/>
            <person name="Schroeder S.G."/>
            <person name="Chin S.C."/>
            <person name="Nonneman D.J."/>
            <person name="Becker S.A."/>
            <person name="Rosen B.D."/>
            <person name="Bickhart D.M."/>
            <person name="Putnam N.H."/>
            <person name="Green R.E."/>
            <person name="Tuggle C.K."/>
            <person name="Liu H."/>
            <person name="Rohrer G.A."/>
            <person name="Warr A."/>
            <person name="Hall R."/>
            <person name="Kim K."/>
            <person name="Hume D.A."/>
            <person name="Talbot R."/>
            <person name="Chow W."/>
            <person name="Howe K."/>
            <person name="Schwartz A.S."/>
            <person name="Watson M."/>
            <person name="Archibald A.L."/>
            <person name="Phillippy A.M."/>
            <person name="Smith T.P.L."/>
        </authorList>
    </citation>
    <scope>NUCLEOTIDE SEQUENCE [LARGE SCALE GENOMIC DNA]</scope>
</reference>
<dbReference type="PANTHER" id="PTHR21472:SF8">
    <property type="entry name" value="ENDONUCLEASE DOMAIN-CONTAINING 1 PROTEIN"/>
    <property type="match status" value="1"/>
</dbReference>
<dbReference type="SUPFAM" id="SSF54060">
    <property type="entry name" value="His-Me finger endonucleases"/>
    <property type="match status" value="1"/>
</dbReference>
<reference evidence="2" key="2">
    <citation type="submission" date="2025-08" db="UniProtKB">
        <authorList>
            <consortium name="Ensembl"/>
        </authorList>
    </citation>
    <scope>IDENTIFICATION</scope>
</reference>
<dbReference type="PANTHER" id="PTHR21472">
    <property type="entry name" value="ENDONUCLEASE DOMAIN-CONTAINING 1 PROTEIN ENDOD1"/>
    <property type="match status" value="1"/>
</dbReference>
<proteinExistence type="predicted"/>
<protein>
    <submittedName>
        <fullName evidence="2">Uncharacterized protein</fullName>
    </submittedName>
</protein>
<accession>A0A4X1TZM1</accession>
<sequence length="105" mass="11196">MGPARWLALGGLLALAGLLEGRLVRKEEAGFGECNRFFYAGTPPAGLAAAAHVKICQRSEGAERFATLYSTGDRIPVYSAFRAAHPAPLGAEQRWLVEPQVNISG</sequence>
<evidence type="ECO:0000256" key="1">
    <source>
        <dbReference type="SAM" id="SignalP"/>
    </source>
</evidence>